<comment type="caution">
    <text evidence="2">The sequence shown here is derived from an EMBL/GenBank/DDBJ whole genome shotgun (WGS) entry which is preliminary data.</text>
</comment>
<organism evidence="2 3">
    <name type="scientific">Obesumbacterium proteus ATCC 12841</name>
    <dbReference type="NCBI Taxonomy" id="1354268"/>
    <lineage>
        <taxon>Bacteria</taxon>
        <taxon>Pseudomonadati</taxon>
        <taxon>Pseudomonadota</taxon>
        <taxon>Gammaproteobacteria</taxon>
        <taxon>Enterobacterales</taxon>
        <taxon>Hafniaceae</taxon>
        <taxon>Obesumbacterium</taxon>
    </lineage>
</organism>
<evidence type="ECO:0000313" key="2">
    <source>
        <dbReference type="EMBL" id="OAT56752.1"/>
    </source>
</evidence>
<dbReference type="RefSeq" id="WP_064645482.1">
    <property type="nucleotide sequence ID" value="NZ_LXEX01000066.1"/>
</dbReference>
<dbReference type="Proteomes" id="UP000078431">
    <property type="component" value="Unassembled WGS sequence"/>
</dbReference>
<evidence type="ECO:0000256" key="1">
    <source>
        <dbReference type="SAM" id="MobiDB-lite"/>
    </source>
</evidence>
<dbReference type="AlphaFoldDB" id="A0AA91IMG7"/>
<gene>
    <name evidence="2" type="ORF">M993_04557</name>
</gene>
<reference evidence="2 3" key="1">
    <citation type="submission" date="2016-04" db="EMBL/GenBank/DDBJ databases">
        <title>ATOL: Assembling a taxonomically balanced genome-scale reconstruction of the evolutionary history of the Enterobacteriaceae.</title>
        <authorList>
            <person name="Plunkett G.III."/>
            <person name="Neeno-Eckwall E.C."/>
            <person name="Glasner J.D."/>
            <person name="Perna N.T."/>
        </authorList>
    </citation>
    <scope>NUCLEOTIDE SEQUENCE [LARGE SCALE GENOMIC DNA]</scope>
    <source>
        <strain evidence="2 3">ATCC 12841</strain>
    </source>
</reference>
<accession>A0AA91IMG7</accession>
<feature type="region of interest" description="Disordered" evidence="1">
    <location>
        <begin position="346"/>
        <end position="374"/>
    </location>
</feature>
<feature type="compositionally biased region" description="Basic and acidic residues" evidence="1">
    <location>
        <begin position="306"/>
        <end position="325"/>
    </location>
</feature>
<feature type="compositionally biased region" description="Basic and acidic residues" evidence="1">
    <location>
        <begin position="354"/>
        <end position="374"/>
    </location>
</feature>
<feature type="region of interest" description="Disordered" evidence="1">
    <location>
        <begin position="288"/>
        <end position="326"/>
    </location>
</feature>
<proteinExistence type="predicted"/>
<keyword evidence="3" id="KW-1185">Reference proteome</keyword>
<protein>
    <submittedName>
        <fullName evidence="2">Protein C</fullName>
    </submittedName>
</protein>
<sequence>MIHKQIGGKKRQKNVEHSLNYILRVRPEDTAEDRNFVQVMTTTTRADIENFNDYIKSKKFAHPYITGVLSFEENDTDENLKQKMIADFEEVLFSGVPPENRPPIMWVQHMDKGRLELNYTTFNALQDGRAFKTYYHNTDHHLFNAFCEKNNFEHGFSSVLDKDEKNSLIRVPTNIPEEKRAKLEQIQNEILGKIIVQEINNRDELIDYLKSKDIHINRVRKNQISIKFSPEDEKPTVLKGDIYEEGRDYNLYREPPKNNRERDPEFAKRALAEHREIFDRLLKNRSGRVAERYNRPPKKNASIIEPRAKKTNDHEDQNNQHKNTDSFDLDSFSKFVFNDFDNNKNVSKVLNEQNNRDDKTEPREAKSQREERTRQIEAIDFEQQRINKIAETVRDRQFRNRAEANTVEFRIGFTRRHFSGFVQFFSKIIRPIFVNTRKNEVRSTIEERRKLAQQVIKNQKQKEAKRERLKYK</sequence>
<name>A0AA91IMG7_9GAMM</name>
<evidence type="ECO:0000313" key="3">
    <source>
        <dbReference type="Proteomes" id="UP000078431"/>
    </source>
</evidence>
<dbReference type="EMBL" id="LXEX01000066">
    <property type="protein sequence ID" value="OAT56752.1"/>
    <property type="molecule type" value="Genomic_DNA"/>
</dbReference>